<feature type="non-terminal residue" evidence="5">
    <location>
        <position position="76"/>
    </location>
</feature>
<feature type="non-terminal residue" evidence="5">
    <location>
        <position position="1"/>
    </location>
</feature>
<dbReference type="PROSITE" id="PS50118">
    <property type="entry name" value="HMG_BOX_2"/>
    <property type="match status" value="1"/>
</dbReference>
<dbReference type="CDD" id="cd01389">
    <property type="entry name" value="HMG-box_ROX1-like"/>
    <property type="match status" value="1"/>
</dbReference>
<dbReference type="InterPro" id="IPR051356">
    <property type="entry name" value="SOX/SOX-like_TF"/>
</dbReference>
<feature type="domain" description="HMG box" evidence="4">
    <location>
        <begin position="1"/>
        <end position="72"/>
    </location>
</feature>
<organism evidence="5 6">
    <name type="scientific">Blyttiomyces helicus</name>
    <dbReference type="NCBI Taxonomy" id="388810"/>
    <lineage>
        <taxon>Eukaryota</taxon>
        <taxon>Fungi</taxon>
        <taxon>Fungi incertae sedis</taxon>
        <taxon>Chytridiomycota</taxon>
        <taxon>Chytridiomycota incertae sedis</taxon>
        <taxon>Chytridiomycetes</taxon>
        <taxon>Chytridiomycetes incertae sedis</taxon>
        <taxon>Blyttiomyces</taxon>
    </lineage>
</organism>
<sequence>IPRPSNSFILYRSHQHSAIASLYGHLPAMSNSAISKIASMMWQAEDPRVKARFAAKAEQTKLEHLMRHPDYKFKPK</sequence>
<keyword evidence="6" id="KW-1185">Reference proteome</keyword>
<dbReference type="GO" id="GO:0005634">
    <property type="term" value="C:nucleus"/>
    <property type="evidence" value="ECO:0007669"/>
    <property type="project" value="UniProtKB-UniRule"/>
</dbReference>
<evidence type="ECO:0000256" key="2">
    <source>
        <dbReference type="ARBA" id="ARBA00023242"/>
    </source>
</evidence>
<dbReference type="Pfam" id="PF00505">
    <property type="entry name" value="HMG_box"/>
    <property type="match status" value="1"/>
</dbReference>
<dbReference type="GO" id="GO:0000981">
    <property type="term" value="F:DNA-binding transcription factor activity, RNA polymerase II-specific"/>
    <property type="evidence" value="ECO:0007669"/>
    <property type="project" value="TreeGrafter"/>
</dbReference>
<protein>
    <submittedName>
        <fullName evidence="5">High mobility group box domain-containing protein</fullName>
    </submittedName>
</protein>
<dbReference type="PANTHER" id="PTHR45789">
    <property type="entry name" value="FI18025P1"/>
    <property type="match status" value="1"/>
</dbReference>
<dbReference type="SMART" id="SM00398">
    <property type="entry name" value="HMG"/>
    <property type="match status" value="1"/>
</dbReference>
<evidence type="ECO:0000259" key="4">
    <source>
        <dbReference type="PROSITE" id="PS50118"/>
    </source>
</evidence>
<gene>
    <name evidence="5" type="ORF">BDK51DRAFT_6727</name>
</gene>
<dbReference type="PANTHER" id="PTHR45789:SF2">
    <property type="entry name" value="FI18025P1"/>
    <property type="match status" value="1"/>
</dbReference>
<dbReference type="Gene3D" id="1.10.30.10">
    <property type="entry name" value="High mobility group box domain"/>
    <property type="match status" value="1"/>
</dbReference>
<dbReference type="AlphaFoldDB" id="A0A4P9WCX6"/>
<keyword evidence="1 3" id="KW-0238">DNA-binding</keyword>
<dbReference type="GO" id="GO:0000978">
    <property type="term" value="F:RNA polymerase II cis-regulatory region sequence-specific DNA binding"/>
    <property type="evidence" value="ECO:0007669"/>
    <property type="project" value="TreeGrafter"/>
</dbReference>
<dbReference type="InterPro" id="IPR036910">
    <property type="entry name" value="HMG_box_dom_sf"/>
</dbReference>
<dbReference type="Proteomes" id="UP000269721">
    <property type="component" value="Unassembled WGS sequence"/>
</dbReference>
<evidence type="ECO:0000313" key="5">
    <source>
        <dbReference type="EMBL" id="RKO89078.1"/>
    </source>
</evidence>
<keyword evidence="2 3" id="KW-0539">Nucleus</keyword>
<feature type="DNA-binding region" description="HMG box" evidence="3">
    <location>
        <begin position="1"/>
        <end position="72"/>
    </location>
</feature>
<evidence type="ECO:0000313" key="6">
    <source>
        <dbReference type="Proteomes" id="UP000269721"/>
    </source>
</evidence>
<dbReference type="SUPFAM" id="SSF47095">
    <property type="entry name" value="HMG-box"/>
    <property type="match status" value="1"/>
</dbReference>
<dbReference type="EMBL" id="KZ996301">
    <property type="protein sequence ID" value="RKO89078.1"/>
    <property type="molecule type" value="Genomic_DNA"/>
</dbReference>
<accession>A0A4P9WCX6</accession>
<proteinExistence type="predicted"/>
<evidence type="ECO:0000256" key="3">
    <source>
        <dbReference type="PROSITE-ProRule" id="PRU00267"/>
    </source>
</evidence>
<dbReference type="OrthoDB" id="6247875at2759"/>
<evidence type="ECO:0000256" key="1">
    <source>
        <dbReference type="ARBA" id="ARBA00023125"/>
    </source>
</evidence>
<dbReference type="InterPro" id="IPR009071">
    <property type="entry name" value="HMG_box_dom"/>
</dbReference>
<reference evidence="6" key="1">
    <citation type="journal article" date="2018" name="Nat. Microbiol.">
        <title>Leveraging single-cell genomics to expand the fungal tree of life.</title>
        <authorList>
            <person name="Ahrendt S.R."/>
            <person name="Quandt C.A."/>
            <person name="Ciobanu D."/>
            <person name="Clum A."/>
            <person name="Salamov A."/>
            <person name="Andreopoulos B."/>
            <person name="Cheng J.F."/>
            <person name="Woyke T."/>
            <person name="Pelin A."/>
            <person name="Henrissat B."/>
            <person name="Reynolds N.K."/>
            <person name="Benny G.L."/>
            <person name="Smith M.E."/>
            <person name="James T.Y."/>
            <person name="Grigoriev I.V."/>
        </authorList>
    </citation>
    <scope>NUCLEOTIDE SEQUENCE [LARGE SCALE GENOMIC DNA]</scope>
</reference>
<name>A0A4P9WCX6_9FUNG</name>